<proteinExistence type="predicted"/>
<gene>
    <name evidence="1" type="ORF">G2W53_035046</name>
</gene>
<accession>A0A834SS67</accession>
<sequence>MENNRSTLALEKEILWGRAKGNKFN</sequence>
<dbReference type="AlphaFoldDB" id="A0A834SS67"/>
<protein>
    <submittedName>
        <fullName evidence="1">Uncharacterized protein</fullName>
    </submittedName>
</protein>
<evidence type="ECO:0000313" key="2">
    <source>
        <dbReference type="Proteomes" id="UP000634136"/>
    </source>
</evidence>
<dbReference type="Proteomes" id="UP000634136">
    <property type="component" value="Unassembled WGS sequence"/>
</dbReference>
<dbReference type="EMBL" id="JAAIUW010000011">
    <property type="protein sequence ID" value="KAF7808303.1"/>
    <property type="molecule type" value="Genomic_DNA"/>
</dbReference>
<comment type="caution">
    <text evidence="1">The sequence shown here is derived from an EMBL/GenBank/DDBJ whole genome shotgun (WGS) entry which is preliminary data.</text>
</comment>
<keyword evidence="2" id="KW-1185">Reference proteome</keyword>
<reference evidence="1" key="1">
    <citation type="submission" date="2020-09" db="EMBL/GenBank/DDBJ databases">
        <title>Genome-Enabled Discovery of Anthraquinone Biosynthesis in Senna tora.</title>
        <authorList>
            <person name="Kang S.-H."/>
            <person name="Pandey R.P."/>
            <person name="Lee C.-M."/>
            <person name="Sim J.-S."/>
            <person name="Jeong J.-T."/>
            <person name="Choi B.-S."/>
            <person name="Jung M."/>
            <person name="Ginzburg D."/>
            <person name="Zhao K."/>
            <person name="Won S.Y."/>
            <person name="Oh T.-J."/>
            <person name="Yu Y."/>
            <person name="Kim N.-H."/>
            <person name="Lee O.R."/>
            <person name="Lee T.-H."/>
            <person name="Bashyal P."/>
            <person name="Kim T.-S."/>
            <person name="Lee W.-H."/>
            <person name="Kawkins C."/>
            <person name="Kim C.-K."/>
            <person name="Kim J.S."/>
            <person name="Ahn B.O."/>
            <person name="Rhee S.Y."/>
            <person name="Sohng J.K."/>
        </authorList>
    </citation>
    <scope>NUCLEOTIDE SEQUENCE</scope>
    <source>
        <tissue evidence="1">Leaf</tissue>
    </source>
</reference>
<evidence type="ECO:0000313" key="1">
    <source>
        <dbReference type="EMBL" id="KAF7808303.1"/>
    </source>
</evidence>
<name>A0A834SS67_9FABA</name>
<organism evidence="1 2">
    <name type="scientific">Senna tora</name>
    <dbReference type="NCBI Taxonomy" id="362788"/>
    <lineage>
        <taxon>Eukaryota</taxon>
        <taxon>Viridiplantae</taxon>
        <taxon>Streptophyta</taxon>
        <taxon>Embryophyta</taxon>
        <taxon>Tracheophyta</taxon>
        <taxon>Spermatophyta</taxon>
        <taxon>Magnoliopsida</taxon>
        <taxon>eudicotyledons</taxon>
        <taxon>Gunneridae</taxon>
        <taxon>Pentapetalae</taxon>
        <taxon>rosids</taxon>
        <taxon>fabids</taxon>
        <taxon>Fabales</taxon>
        <taxon>Fabaceae</taxon>
        <taxon>Caesalpinioideae</taxon>
        <taxon>Cassia clade</taxon>
        <taxon>Senna</taxon>
    </lineage>
</organism>